<dbReference type="Gene3D" id="2.30.110.10">
    <property type="entry name" value="Electron Transport, Fmn-binding Protein, Chain A"/>
    <property type="match status" value="1"/>
</dbReference>
<dbReference type="Proteomes" id="UP000199137">
    <property type="component" value="Unassembled WGS sequence"/>
</dbReference>
<protein>
    <recommendedName>
        <fullName evidence="3">DUF2255 family protein</fullName>
    </recommendedName>
</protein>
<evidence type="ECO:0000313" key="2">
    <source>
        <dbReference type="Proteomes" id="UP000199137"/>
    </source>
</evidence>
<dbReference type="AlphaFoldDB" id="A0A1I5TEC9"/>
<dbReference type="STRING" id="112413.SAMN05421854_10775"/>
<dbReference type="EMBL" id="FOWC01000007">
    <property type="protein sequence ID" value="SFP81394.1"/>
    <property type="molecule type" value="Genomic_DNA"/>
</dbReference>
<proteinExistence type="predicted"/>
<evidence type="ECO:0008006" key="3">
    <source>
        <dbReference type="Google" id="ProtNLM"/>
    </source>
</evidence>
<sequence length="125" mass="13849">MSFDPEIRDRIGAASEIRISSYRRDGSLRRWTPIWVVRTGDDLYIRSAFGTEGGWYRWAAAKQLARVRVDGVETDVSLHLEADAETNAAVDAAYTEKYRSMPSALAPMVAETAAATTTRLEPVPA</sequence>
<accession>A0A1I5TEC9</accession>
<dbReference type="RefSeq" id="WP_093574854.1">
    <property type="nucleotide sequence ID" value="NZ_FOWC01000007.1"/>
</dbReference>
<dbReference type="Pfam" id="PF10012">
    <property type="entry name" value="DUF2255"/>
    <property type="match status" value="1"/>
</dbReference>
<name>A0A1I5TEC9_9PSEU</name>
<dbReference type="OrthoDB" id="162563at2"/>
<dbReference type="InterPro" id="IPR016888">
    <property type="entry name" value="UCP028498"/>
</dbReference>
<organism evidence="1 2">
    <name type="scientific">Amycolatopsis rubida</name>
    <dbReference type="NCBI Taxonomy" id="112413"/>
    <lineage>
        <taxon>Bacteria</taxon>
        <taxon>Bacillati</taxon>
        <taxon>Actinomycetota</taxon>
        <taxon>Actinomycetes</taxon>
        <taxon>Pseudonocardiales</taxon>
        <taxon>Pseudonocardiaceae</taxon>
        <taxon>Amycolatopsis</taxon>
    </lineage>
</organism>
<evidence type="ECO:0000313" key="1">
    <source>
        <dbReference type="EMBL" id="SFP81394.1"/>
    </source>
</evidence>
<reference evidence="2" key="1">
    <citation type="submission" date="2016-10" db="EMBL/GenBank/DDBJ databases">
        <authorList>
            <person name="Varghese N."/>
            <person name="Submissions S."/>
        </authorList>
    </citation>
    <scope>NUCLEOTIDE SEQUENCE [LARGE SCALE GENOMIC DNA]</scope>
    <source>
        <strain evidence="2">DSM 44637</strain>
    </source>
</reference>
<gene>
    <name evidence="1" type="ORF">SAMN05421854_10775</name>
</gene>
<dbReference type="InterPro" id="IPR012349">
    <property type="entry name" value="Split_barrel_FMN-bd"/>
</dbReference>
<dbReference type="SUPFAM" id="SSF50475">
    <property type="entry name" value="FMN-binding split barrel"/>
    <property type="match status" value="1"/>
</dbReference>